<organism evidence="1 2">
    <name type="scientific">Peptoanaerobacter stomatis</name>
    <dbReference type="NCBI Taxonomy" id="796937"/>
    <lineage>
        <taxon>Bacteria</taxon>
        <taxon>Bacillati</taxon>
        <taxon>Bacillota</taxon>
        <taxon>Clostridia</taxon>
        <taxon>Peptostreptococcales</taxon>
        <taxon>Filifactoraceae</taxon>
        <taxon>Peptoanaerobacter</taxon>
    </lineage>
</organism>
<evidence type="ECO:0008006" key="3">
    <source>
        <dbReference type="Google" id="ProtNLM"/>
    </source>
</evidence>
<protein>
    <recommendedName>
        <fullName evidence="3">Phage terminase, small subunit, P27 family</fullName>
    </recommendedName>
</protein>
<accession>V9HVS4</accession>
<dbReference type="HOGENOM" id="CLU_107958_1_0_9"/>
<reference evidence="1 2" key="1">
    <citation type="submission" date="2012-05" db="EMBL/GenBank/DDBJ databases">
        <title>The Genome Sequence of Eubacteriaceae bacterium CM2.</title>
        <authorList>
            <consortium name="The Broad Institute Genome Sequencing Platform"/>
            <person name="Earl A."/>
            <person name="Ward D."/>
            <person name="Feldgarden M."/>
            <person name="Gevers D."/>
            <person name="Sizova M."/>
            <person name="Hazen A."/>
            <person name="Epstein S."/>
            <person name="Walker B."/>
            <person name="Young S.K."/>
            <person name="Zeng Q."/>
            <person name="Gargeya S."/>
            <person name="Fitzgerald M."/>
            <person name="Haas B."/>
            <person name="Abouelleil A."/>
            <person name="Alvarado L."/>
            <person name="Arachchi H.M."/>
            <person name="Berlin A."/>
            <person name="Chapman S.B."/>
            <person name="Goldberg J."/>
            <person name="Griggs A."/>
            <person name="Gujja S."/>
            <person name="Hansen M."/>
            <person name="Howarth C."/>
            <person name="Imamovic A."/>
            <person name="Larimer J."/>
            <person name="McCowen C."/>
            <person name="Montmayeur A."/>
            <person name="Murphy C."/>
            <person name="Neiman D."/>
            <person name="Pearson M."/>
            <person name="Priest M."/>
            <person name="Roberts A."/>
            <person name="Saif S."/>
            <person name="Shea T."/>
            <person name="Sisk P."/>
            <person name="Sykes S."/>
            <person name="Wortman J."/>
            <person name="Nusbaum C."/>
            <person name="Birren B."/>
        </authorList>
    </citation>
    <scope>NUCLEOTIDE SEQUENCE [LARGE SCALE GENOMIC DNA]</scope>
    <source>
        <strain evidence="1 2">CM2</strain>
    </source>
</reference>
<gene>
    <name evidence="1" type="ORF">HMPREF9630_00223</name>
</gene>
<dbReference type="RefSeq" id="WP_009527709.1">
    <property type="nucleotide sequence ID" value="NZ_JH815225.1"/>
</dbReference>
<comment type="caution">
    <text evidence="1">The sequence shown here is derived from an EMBL/GenBank/DDBJ whole genome shotgun (WGS) entry which is preliminary data.</text>
</comment>
<evidence type="ECO:0000313" key="2">
    <source>
        <dbReference type="Proteomes" id="UP000017818"/>
    </source>
</evidence>
<dbReference type="AlphaFoldDB" id="V9HVS4"/>
<dbReference type="Proteomes" id="UP000017818">
    <property type="component" value="Unassembled WGS sequence"/>
</dbReference>
<dbReference type="NCBIfam" id="TIGR01558">
    <property type="entry name" value="sm_term_P27"/>
    <property type="match status" value="1"/>
</dbReference>
<dbReference type="InterPro" id="IPR006448">
    <property type="entry name" value="Phage_term_ssu_P27"/>
</dbReference>
<name>V9HVS4_9FIRM</name>
<evidence type="ECO:0000313" key="1">
    <source>
        <dbReference type="EMBL" id="EHL18498.1"/>
    </source>
</evidence>
<dbReference type="PATRIC" id="fig|796939.3.peg.227"/>
<sequence>MVNIAGRGRKSVSISKGKIGKAEIKRRYEEETKIKLNRDSLVAPEWLSDMAREEFTRVVTEAEAIGLLDNLDLAFLAIYAYAYSSYIEISQKINSSYITTKKVKKGKTQTTVEIINPLIVAQEKYIKQIMQCSTKLGLATTDRLKLIVPVKEEKETNKFLKFLK</sequence>
<dbReference type="EMBL" id="AFZF02000009">
    <property type="protein sequence ID" value="EHL18498.1"/>
    <property type="molecule type" value="Genomic_DNA"/>
</dbReference>
<dbReference type="Pfam" id="PF05119">
    <property type="entry name" value="Terminase_4"/>
    <property type="match status" value="1"/>
</dbReference>
<proteinExistence type="predicted"/>